<name>A0A0C1JWC9_9BACT</name>
<reference evidence="2 3" key="1">
    <citation type="journal article" date="2014" name="Mol. Biol. Evol.">
        <title>Massive expansion of Ubiquitination-related gene families within the Chlamydiae.</title>
        <authorList>
            <person name="Domman D."/>
            <person name="Collingro A."/>
            <person name="Lagkouvardos I."/>
            <person name="Gehre L."/>
            <person name="Weinmaier T."/>
            <person name="Rattei T."/>
            <person name="Subtil A."/>
            <person name="Horn M."/>
        </authorList>
    </citation>
    <scope>NUCLEOTIDE SEQUENCE [LARGE SCALE GENOMIC DNA]</scope>
    <source>
        <strain evidence="2 3">EI2</strain>
    </source>
</reference>
<dbReference type="Pfam" id="PF24346">
    <property type="entry name" value="DUF7507"/>
    <property type="match status" value="2"/>
</dbReference>
<dbReference type="InterPro" id="IPR055354">
    <property type="entry name" value="DUF7507"/>
</dbReference>
<dbReference type="Proteomes" id="UP000031465">
    <property type="component" value="Unassembled WGS sequence"/>
</dbReference>
<comment type="caution">
    <text evidence="2">The sequence shown here is derived from an EMBL/GenBank/DDBJ whole genome shotgun (WGS) entry which is preliminary data.</text>
</comment>
<feature type="domain" description="DUF7507" evidence="1">
    <location>
        <begin position="269"/>
        <end position="362"/>
    </location>
</feature>
<dbReference type="InterPro" id="IPR047589">
    <property type="entry name" value="DUF11_rpt"/>
</dbReference>
<sequence>MKTYFIYPTRLSTFLLFWVSLFLNQYLSASTSALETNHSLLDSKSYLEQEEPFNLTITADHSTFAKTGQVINFTFVVSTTSPTLTFKDVNVTCQLLGWVVLLDQKTVSLNQSATGSGLYLASAEDISQQKIVITALAVGSTESGETFTASASLTLPYLPLNLTKEASPMLFSTIDEKITYTYQVTNLGDENFQSVEIEDDKLGTMKIDALLEAGKLATLTQTYHVTQSDLDAGEIVNIARASGKNQFENEVFSNNVTCVVNAQETFDFALAKTAVPAVISTIGEIINYRYDLTNQGNVTLENIVIEDDKISFVNLPATTLLPRQSLTTTASYVVTESDILQGSITNTTIARGTNMRLNPIQSNSATTTVMVDETQTILPPRDLRGYRTSNQFINQTDYIDVLQWQIPSAGEVPTGYKIFSDVGLKKLVAKVSGYHITEYRIHNRHKHRSYTYYMVSEDQFGKMSAPISIKIYSKK</sequence>
<dbReference type="EMBL" id="JSAN01000082">
    <property type="protein sequence ID" value="KIC71542.1"/>
    <property type="molecule type" value="Genomic_DNA"/>
</dbReference>
<dbReference type="NCBIfam" id="TIGR01451">
    <property type="entry name" value="B_ant_repeat"/>
    <property type="match status" value="1"/>
</dbReference>
<protein>
    <recommendedName>
        <fullName evidence="1">DUF7507 domain-containing protein</fullName>
    </recommendedName>
</protein>
<evidence type="ECO:0000259" key="1">
    <source>
        <dbReference type="Pfam" id="PF24346"/>
    </source>
</evidence>
<evidence type="ECO:0000313" key="3">
    <source>
        <dbReference type="Proteomes" id="UP000031465"/>
    </source>
</evidence>
<proteinExistence type="predicted"/>
<gene>
    <name evidence="2" type="ORF">DB44_DJ00370</name>
</gene>
<dbReference type="RefSeq" id="WP_039358941.1">
    <property type="nucleotide sequence ID" value="NZ_JSAN01000082.1"/>
</dbReference>
<dbReference type="AlphaFoldDB" id="A0A0C1JWC9"/>
<dbReference type="PATRIC" id="fig|362787.3.peg.1356"/>
<organism evidence="2 3">
    <name type="scientific">Candidatus Protochlamydia amoebophila</name>
    <dbReference type="NCBI Taxonomy" id="362787"/>
    <lineage>
        <taxon>Bacteria</taxon>
        <taxon>Pseudomonadati</taxon>
        <taxon>Chlamydiota</taxon>
        <taxon>Chlamydiia</taxon>
        <taxon>Parachlamydiales</taxon>
        <taxon>Parachlamydiaceae</taxon>
        <taxon>Candidatus Protochlamydia</taxon>
    </lineage>
</organism>
<feature type="domain" description="DUF7507" evidence="1">
    <location>
        <begin position="160"/>
        <end position="251"/>
    </location>
</feature>
<accession>A0A0C1JWC9</accession>
<evidence type="ECO:0000313" key="2">
    <source>
        <dbReference type="EMBL" id="KIC71542.1"/>
    </source>
</evidence>